<proteinExistence type="predicted"/>
<gene>
    <name evidence="1" type="ORF">A3A70_01470</name>
</gene>
<evidence type="ECO:0000313" key="2">
    <source>
        <dbReference type="Proteomes" id="UP000178964"/>
    </source>
</evidence>
<name>A0A1F4VQF0_UNCKA</name>
<organism evidence="1 2">
    <name type="scientific">candidate division WWE3 bacterium RIFCSPLOWO2_01_FULL_42_11</name>
    <dbReference type="NCBI Taxonomy" id="1802627"/>
    <lineage>
        <taxon>Bacteria</taxon>
        <taxon>Katanobacteria</taxon>
    </lineage>
</organism>
<dbReference type="Proteomes" id="UP000178964">
    <property type="component" value="Unassembled WGS sequence"/>
</dbReference>
<sequence>MDDNVVILVNAPALYLKTMIAALSTAERTELIAINSEDLLVRAHKRSLLARSNRPPNMEAAIRQILDPNSSDADRYQPRVVGLRLLGVKNPEEHLIAIMTKWRSSHGRMWVIEMLRERHPDAATQFLKLYPEPA</sequence>
<evidence type="ECO:0000313" key="1">
    <source>
        <dbReference type="EMBL" id="OGC59424.1"/>
    </source>
</evidence>
<dbReference type="EMBL" id="MEVK01000016">
    <property type="protein sequence ID" value="OGC59424.1"/>
    <property type="molecule type" value="Genomic_DNA"/>
</dbReference>
<dbReference type="AlphaFoldDB" id="A0A1F4VQF0"/>
<protein>
    <submittedName>
        <fullName evidence="1">Uncharacterized protein</fullName>
    </submittedName>
</protein>
<comment type="caution">
    <text evidence="1">The sequence shown here is derived from an EMBL/GenBank/DDBJ whole genome shotgun (WGS) entry which is preliminary data.</text>
</comment>
<reference evidence="1 2" key="1">
    <citation type="journal article" date="2016" name="Nat. Commun.">
        <title>Thousands of microbial genomes shed light on interconnected biogeochemical processes in an aquifer system.</title>
        <authorList>
            <person name="Anantharaman K."/>
            <person name="Brown C.T."/>
            <person name="Hug L.A."/>
            <person name="Sharon I."/>
            <person name="Castelle C.J."/>
            <person name="Probst A.J."/>
            <person name="Thomas B.C."/>
            <person name="Singh A."/>
            <person name="Wilkins M.J."/>
            <person name="Karaoz U."/>
            <person name="Brodie E.L."/>
            <person name="Williams K.H."/>
            <person name="Hubbard S.S."/>
            <person name="Banfield J.F."/>
        </authorList>
    </citation>
    <scope>NUCLEOTIDE SEQUENCE [LARGE SCALE GENOMIC DNA]</scope>
</reference>
<accession>A0A1F4VQF0</accession>